<dbReference type="FunFam" id="3.90.190.10:FF:000027">
    <property type="entry name" value="Protein tyrosine phosphatase domain containing 1"/>
    <property type="match status" value="1"/>
</dbReference>
<dbReference type="SUPFAM" id="SSF52799">
    <property type="entry name" value="(Phosphotyrosine protein) phosphatases II"/>
    <property type="match status" value="1"/>
</dbReference>
<evidence type="ECO:0000256" key="3">
    <source>
        <dbReference type="ARBA" id="ARBA00022912"/>
    </source>
</evidence>
<evidence type="ECO:0000313" key="10">
    <source>
        <dbReference type="EMBL" id="KAF4071979.1"/>
    </source>
</evidence>
<dbReference type="Gene3D" id="3.90.190.10">
    <property type="entry name" value="Protein tyrosine phosphatase superfamily"/>
    <property type="match status" value="1"/>
</dbReference>
<evidence type="ECO:0000256" key="6">
    <source>
        <dbReference type="ARBA" id="ARBA00072096"/>
    </source>
</evidence>
<keyword evidence="1" id="KW-0970">Cilium biogenesis/degradation</keyword>
<sequence length="889" mass="98491">MTSLIPMPKPSYSQARETLVKAIPPKVICLLACGGRDCRYEGPVCWRPSQQAVKGLFSSWVTDDIVAMARPSTNLIKTYNIIDQFKKLNIKSIINMQLPGEHAHCGPELEPDSGFTYSPQIFMENQIYFYNFGMADFGVSSLEGILDAVKVLAFSVQEGKVAVHCHAGLGRTGVLIACYLIYTLRISASEAVHYVRIKRPCSIQTRAQINLVFDFARLLGSQLAQYPMLNMRHGAPFSMRQYLQRQVMLLHGEEAHSLAHTPKIVHFLCSLLTALAQGTASPLEVRQELEKKAAILVLQQAVRNVLARQWYLPVLVEGDDRCVSVSSWDEPFGFLERKREMLLNKRSYSESDLSKFSLNKDMKFIHSSSLFGNGGKVCNGILSHLRKEESVNPALKVRINESNCVTDRQTHISSSNHHLGKPNAGKRAKCVKKTSKEFPKFSSNIELRKNNKYGKGSTASRAVAKAMAQKEPAGSKILQRAALLQEELNISAYGWATLAMETDPKVLSALMWIWLEKLKDPVLSADDISKLTNTPGPNPLKMLHKSQRSTLCCLLSCVAQVTSQCPQLEAPVLQKLIKALTRYPTEETESCNVLLKVFGAKVRDIQHLSCFHMATGTFNSSKFSDFSFWRVGMASPDPWVGSWRPHKPRGPIAALYRGPGPKYALPAVTGESGHDPRKWKAPAYSFGIQHQQLSDSCSPGPGYLIPSNITRIGRDGYPAYSLNSRPKDPQLFQTPGPGTYHPETAATATFYSAPAYSLHPRTKLFRNDQTPGPAAYMLPPVLGPKSVSKRSAPNISLRGRSNIGSFHEDLKKTPGPGTYTVVDPNVYRPKSPQYSIVGRNSFPGDTTKKPGPGAHYPEQVNFTRTKAPSFSFGIRHSEYTAPLILDIAD</sequence>
<protein>
    <recommendedName>
        <fullName evidence="6">Protein tyrosine phosphatase domain-containing protein 1</fullName>
    </recommendedName>
</protein>
<dbReference type="InterPro" id="IPR003595">
    <property type="entry name" value="Tyr_Pase_cat"/>
</dbReference>
<dbReference type="CDD" id="cd14506">
    <property type="entry name" value="PTP_PTPDC1"/>
    <property type="match status" value="1"/>
</dbReference>
<keyword evidence="3" id="KW-0904">Protein phosphatase</keyword>
<dbReference type="PROSITE" id="PS50054">
    <property type="entry name" value="TYR_PHOSPHATASE_DUAL"/>
    <property type="match status" value="1"/>
</dbReference>
<dbReference type="Pfam" id="PF00782">
    <property type="entry name" value="DSPc"/>
    <property type="match status" value="1"/>
</dbReference>
<evidence type="ECO:0000256" key="7">
    <source>
        <dbReference type="SAM" id="MobiDB-lite"/>
    </source>
</evidence>
<comment type="similarity">
    <text evidence="5">Belongs to the protein-tyrosine phosphatase family. Non-receptor class PTPDC1 subfamily.</text>
</comment>
<comment type="function">
    <text evidence="4">May play roles in cilia formation and/or maintenance.</text>
</comment>
<evidence type="ECO:0000256" key="5">
    <source>
        <dbReference type="ARBA" id="ARBA00060867"/>
    </source>
</evidence>
<dbReference type="InterPro" id="IPR050561">
    <property type="entry name" value="PTP"/>
</dbReference>
<dbReference type="InterPro" id="IPR029021">
    <property type="entry name" value="Prot-tyrosine_phosphatase-like"/>
</dbReference>
<evidence type="ECO:0000259" key="9">
    <source>
        <dbReference type="PROSITE" id="PS50056"/>
    </source>
</evidence>
<gene>
    <name evidence="10" type="ORF">AMELA_G00269100</name>
</gene>
<dbReference type="AlphaFoldDB" id="A0A7J5ZQF2"/>
<evidence type="ECO:0000256" key="4">
    <source>
        <dbReference type="ARBA" id="ARBA00056295"/>
    </source>
</evidence>
<dbReference type="GO" id="GO:0060271">
    <property type="term" value="P:cilium assembly"/>
    <property type="evidence" value="ECO:0007669"/>
    <property type="project" value="InterPro"/>
</dbReference>
<name>A0A7J5ZQF2_AMEME</name>
<feature type="domain" description="Tyrosine-protein phosphatase" evidence="8">
    <location>
        <begin position="56"/>
        <end position="224"/>
    </location>
</feature>
<dbReference type="Proteomes" id="UP000593565">
    <property type="component" value="Unassembled WGS sequence"/>
</dbReference>
<dbReference type="PANTHER" id="PTHR23339">
    <property type="entry name" value="TYROSINE SPECIFIC PROTEIN PHOSPHATASE AND DUAL SPECIFICITY PROTEIN PHOSPHATASE"/>
    <property type="match status" value="1"/>
</dbReference>
<dbReference type="InterPro" id="IPR000387">
    <property type="entry name" value="Tyr_Pase_dom"/>
</dbReference>
<keyword evidence="2" id="KW-0378">Hydrolase</keyword>
<dbReference type="PROSITE" id="PS50056">
    <property type="entry name" value="TYR_PHOSPHATASE_2"/>
    <property type="match status" value="1"/>
</dbReference>
<evidence type="ECO:0000259" key="8">
    <source>
        <dbReference type="PROSITE" id="PS50054"/>
    </source>
</evidence>
<feature type="region of interest" description="Disordered" evidence="7">
    <location>
        <begin position="832"/>
        <end position="859"/>
    </location>
</feature>
<dbReference type="SMART" id="SM00404">
    <property type="entry name" value="PTPc_motif"/>
    <property type="match status" value="1"/>
</dbReference>
<accession>A0A7J5ZQF2</accession>
<proteinExistence type="inferred from homology"/>
<comment type="caution">
    <text evidence="10">The sequence shown here is derived from an EMBL/GenBank/DDBJ whole genome shotgun (WGS) entry which is preliminary data.</text>
</comment>
<dbReference type="InterPro" id="IPR010736">
    <property type="entry name" value="SHIPPO-rpt"/>
</dbReference>
<dbReference type="Pfam" id="PF07004">
    <property type="entry name" value="SHIPPO-rpt"/>
    <property type="match status" value="4"/>
</dbReference>
<dbReference type="InterPro" id="IPR016130">
    <property type="entry name" value="Tyr_Pase_AS"/>
</dbReference>
<dbReference type="InterPro" id="IPR049573">
    <property type="entry name" value="PTPDC1_PTP"/>
</dbReference>
<dbReference type="SMART" id="SM00195">
    <property type="entry name" value="DSPc"/>
    <property type="match status" value="1"/>
</dbReference>
<dbReference type="EMBL" id="JAAGNN010000026">
    <property type="protein sequence ID" value="KAF4071979.1"/>
    <property type="molecule type" value="Genomic_DNA"/>
</dbReference>
<organism evidence="10 11">
    <name type="scientific">Ameiurus melas</name>
    <name type="common">Black bullhead</name>
    <name type="synonym">Silurus melas</name>
    <dbReference type="NCBI Taxonomy" id="219545"/>
    <lineage>
        <taxon>Eukaryota</taxon>
        <taxon>Metazoa</taxon>
        <taxon>Chordata</taxon>
        <taxon>Craniata</taxon>
        <taxon>Vertebrata</taxon>
        <taxon>Euteleostomi</taxon>
        <taxon>Actinopterygii</taxon>
        <taxon>Neopterygii</taxon>
        <taxon>Teleostei</taxon>
        <taxon>Ostariophysi</taxon>
        <taxon>Siluriformes</taxon>
        <taxon>Ictaluridae</taxon>
        <taxon>Ameiurus</taxon>
    </lineage>
</organism>
<reference evidence="10 11" key="1">
    <citation type="submission" date="2020-02" db="EMBL/GenBank/DDBJ databases">
        <title>A chromosome-scale genome assembly of the black bullhead catfish (Ameiurus melas).</title>
        <authorList>
            <person name="Wen M."/>
            <person name="Zham M."/>
            <person name="Cabau C."/>
            <person name="Klopp C."/>
            <person name="Donnadieu C."/>
            <person name="Roques C."/>
            <person name="Bouchez O."/>
            <person name="Lampietro C."/>
            <person name="Jouanno E."/>
            <person name="Herpin A."/>
            <person name="Louis A."/>
            <person name="Berthelot C."/>
            <person name="Parey E."/>
            <person name="Roest-Crollius H."/>
            <person name="Braasch I."/>
            <person name="Postlethwait J."/>
            <person name="Robinson-Rechavi M."/>
            <person name="Echchiki A."/>
            <person name="Begum T."/>
            <person name="Montfort J."/>
            <person name="Schartl M."/>
            <person name="Bobe J."/>
            <person name="Guiguen Y."/>
        </authorList>
    </citation>
    <scope>NUCLEOTIDE SEQUENCE [LARGE SCALE GENOMIC DNA]</scope>
    <source>
        <strain evidence="10">M_S1</strain>
        <tissue evidence="10">Blood</tissue>
    </source>
</reference>
<evidence type="ECO:0000256" key="1">
    <source>
        <dbReference type="ARBA" id="ARBA00022794"/>
    </source>
</evidence>
<keyword evidence="11" id="KW-1185">Reference proteome</keyword>
<evidence type="ECO:0000256" key="2">
    <source>
        <dbReference type="ARBA" id="ARBA00022801"/>
    </source>
</evidence>
<feature type="domain" description="Tyrosine specific protein phosphatases" evidence="9">
    <location>
        <begin position="143"/>
        <end position="210"/>
    </location>
</feature>
<dbReference type="GO" id="GO:0004725">
    <property type="term" value="F:protein tyrosine phosphatase activity"/>
    <property type="evidence" value="ECO:0007669"/>
    <property type="project" value="InterPro"/>
</dbReference>
<dbReference type="PROSITE" id="PS00383">
    <property type="entry name" value="TYR_PHOSPHATASE_1"/>
    <property type="match status" value="1"/>
</dbReference>
<dbReference type="InterPro" id="IPR020422">
    <property type="entry name" value="TYR_PHOSPHATASE_DUAL_dom"/>
</dbReference>
<evidence type="ECO:0000313" key="11">
    <source>
        <dbReference type="Proteomes" id="UP000593565"/>
    </source>
</evidence>
<dbReference type="InterPro" id="IPR000340">
    <property type="entry name" value="Dual-sp_phosphatase_cat-dom"/>
</dbReference>